<evidence type="ECO:0000256" key="2">
    <source>
        <dbReference type="ARBA" id="ARBA00022475"/>
    </source>
</evidence>
<keyword evidence="2" id="KW-1003">Cell membrane</keyword>
<evidence type="ECO:0000256" key="3">
    <source>
        <dbReference type="ARBA" id="ARBA00022692"/>
    </source>
</evidence>
<dbReference type="GO" id="GO:0005886">
    <property type="term" value="C:plasma membrane"/>
    <property type="evidence" value="ECO:0007669"/>
    <property type="project" value="UniProtKB-SubCell"/>
</dbReference>
<reference evidence="8" key="2">
    <citation type="submission" date="2021-04" db="EMBL/GenBank/DDBJ databases">
        <authorList>
            <person name="Gilroy R."/>
        </authorList>
    </citation>
    <scope>NUCLEOTIDE SEQUENCE</scope>
    <source>
        <strain evidence="8">CHK186-16707</strain>
    </source>
</reference>
<dbReference type="InterPro" id="IPR000917">
    <property type="entry name" value="Sulfatase_N"/>
</dbReference>
<dbReference type="InterPro" id="IPR050448">
    <property type="entry name" value="OpgB/LTA_synthase_biosynth"/>
</dbReference>
<reference evidence="8" key="1">
    <citation type="journal article" date="2021" name="PeerJ">
        <title>Extensive microbial diversity within the chicken gut microbiome revealed by metagenomics and culture.</title>
        <authorList>
            <person name="Gilroy R."/>
            <person name="Ravi A."/>
            <person name="Getino M."/>
            <person name="Pursley I."/>
            <person name="Horton D.L."/>
            <person name="Alikhan N.F."/>
            <person name="Baker D."/>
            <person name="Gharbi K."/>
            <person name="Hall N."/>
            <person name="Watson M."/>
            <person name="Adriaenssens E.M."/>
            <person name="Foster-Nyarko E."/>
            <person name="Jarju S."/>
            <person name="Secka A."/>
            <person name="Antonio M."/>
            <person name="Oren A."/>
            <person name="Chaudhuri R.R."/>
            <person name="La Ragione R."/>
            <person name="Hildebrand F."/>
            <person name="Pallen M.J."/>
        </authorList>
    </citation>
    <scope>NUCLEOTIDE SEQUENCE</scope>
    <source>
        <strain evidence="8">CHK186-16707</strain>
    </source>
</reference>
<evidence type="ECO:0000256" key="1">
    <source>
        <dbReference type="ARBA" id="ARBA00004651"/>
    </source>
</evidence>
<dbReference type="Proteomes" id="UP000824225">
    <property type="component" value="Unassembled WGS sequence"/>
</dbReference>
<keyword evidence="5 6" id="KW-0472">Membrane</keyword>
<dbReference type="AlphaFoldDB" id="A0A9D2HDQ3"/>
<evidence type="ECO:0000313" key="8">
    <source>
        <dbReference type="EMBL" id="HJA08185.1"/>
    </source>
</evidence>
<keyword evidence="8" id="KW-0378">Hydrolase</keyword>
<feature type="transmembrane region" description="Helical" evidence="6">
    <location>
        <begin position="233"/>
        <end position="254"/>
    </location>
</feature>
<protein>
    <submittedName>
        <fullName evidence="8">Sulfatase-like hydrolase/transferase</fullName>
    </submittedName>
</protein>
<feature type="transmembrane region" description="Helical" evidence="6">
    <location>
        <begin position="55"/>
        <end position="77"/>
    </location>
</feature>
<feature type="transmembrane region" description="Helical" evidence="6">
    <location>
        <begin position="108"/>
        <end position="126"/>
    </location>
</feature>
<evidence type="ECO:0000256" key="5">
    <source>
        <dbReference type="ARBA" id="ARBA00023136"/>
    </source>
</evidence>
<keyword evidence="3 6" id="KW-0812">Transmembrane</keyword>
<evidence type="ECO:0000313" key="9">
    <source>
        <dbReference type="Proteomes" id="UP000824225"/>
    </source>
</evidence>
<dbReference type="PANTHER" id="PTHR47371">
    <property type="entry name" value="LIPOTEICHOIC ACID SYNTHASE"/>
    <property type="match status" value="1"/>
</dbReference>
<sequence>MDRSDICVNAGWQAGKEALCADGKRLKAAARRYCSPEAVKRYGKEGALFCRDNKALFTVFFLCAVMVMGGFTLRRVFGPGDPASMYRHILHAFDAPTWWGIRRFVKDVVFTPFLMAFVALCILRRLPRAVRLGWLSALPVAVLSGAYFYLALYGQKIRPIPCFCLFAFFSWGTLLLLPRIKTCVLAHKSWSFLIYISALCLTVGAWIRLYFGPCSVEQALFHIMMSRAGMDQHILEVFIIFALILPAVLAGTVIGSLSPLEGRRGVLPVVGLVLGIGGMAYLGTAFYGYDYVWARLHTDVPDFYEGRYARVEPSAVGLDRPRNLVLLYLESVESLYARADVFGANLLPRLSALREREAGIRDARQLAASSWTIAGMLSSLCAVPLSAPVERNSMGRFGEFLPGAVCLTDVLDEHGYELRFIQGSDRTFAGKDKFFTSHHVPPEDVLDYQSLVARDPESAQRRGTGWGLRDRETYRHAREEIEALAREGKPFAAIVLSVDTHQPDGYLDPLCPAVYGDFRDVVVCADDMAADFLEWIAAQPFADDTMVVVMGDHLAMVNPLYDLLAAHQDERRNFNLFINPARPLPDAERRVSHLDMLPTMLEALGGTVPGGRMGLGVSLYSGEPTLLELMDAETLDGKLRGHSEIYNALFVPPAEHGAAVAALSADGQKEEGAS</sequence>
<accession>A0A9D2HDQ3</accession>
<proteinExistence type="predicted"/>
<feature type="domain" description="Sulfatase N-terminal" evidence="7">
    <location>
        <begin position="322"/>
        <end position="605"/>
    </location>
</feature>
<dbReference type="PANTHER" id="PTHR47371:SF3">
    <property type="entry name" value="PHOSPHOGLYCEROL TRANSFERASE I"/>
    <property type="match status" value="1"/>
</dbReference>
<comment type="caution">
    <text evidence="8">The sequence shown here is derived from an EMBL/GenBank/DDBJ whole genome shotgun (WGS) entry which is preliminary data.</text>
</comment>
<dbReference type="CDD" id="cd16015">
    <property type="entry name" value="LTA_synthase"/>
    <property type="match status" value="1"/>
</dbReference>
<evidence type="ECO:0000256" key="4">
    <source>
        <dbReference type="ARBA" id="ARBA00022989"/>
    </source>
</evidence>
<feature type="transmembrane region" description="Helical" evidence="6">
    <location>
        <begin position="266"/>
        <end position="289"/>
    </location>
</feature>
<dbReference type="EMBL" id="DXAN01000006">
    <property type="protein sequence ID" value="HJA08185.1"/>
    <property type="molecule type" value="Genomic_DNA"/>
</dbReference>
<dbReference type="Pfam" id="PF00884">
    <property type="entry name" value="Sulfatase"/>
    <property type="match status" value="1"/>
</dbReference>
<gene>
    <name evidence="8" type="ORF">H9962_03205</name>
</gene>
<feature type="transmembrane region" description="Helical" evidence="6">
    <location>
        <begin position="160"/>
        <end position="180"/>
    </location>
</feature>
<evidence type="ECO:0000256" key="6">
    <source>
        <dbReference type="SAM" id="Phobius"/>
    </source>
</evidence>
<dbReference type="SUPFAM" id="SSF53649">
    <property type="entry name" value="Alkaline phosphatase-like"/>
    <property type="match status" value="1"/>
</dbReference>
<keyword evidence="4 6" id="KW-1133">Transmembrane helix</keyword>
<dbReference type="InterPro" id="IPR017850">
    <property type="entry name" value="Alkaline_phosphatase_core_sf"/>
</dbReference>
<organism evidence="8 9">
    <name type="scientific">Candidatus Mailhella merdigallinarum</name>
    <dbReference type="NCBI Taxonomy" id="2838658"/>
    <lineage>
        <taxon>Bacteria</taxon>
        <taxon>Pseudomonadati</taxon>
        <taxon>Thermodesulfobacteriota</taxon>
        <taxon>Desulfovibrionia</taxon>
        <taxon>Desulfovibrionales</taxon>
        <taxon>Desulfovibrionaceae</taxon>
        <taxon>Mailhella</taxon>
    </lineage>
</organism>
<feature type="transmembrane region" description="Helical" evidence="6">
    <location>
        <begin position="192"/>
        <end position="212"/>
    </location>
</feature>
<dbReference type="Gene3D" id="3.40.720.10">
    <property type="entry name" value="Alkaline Phosphatase, subunit A"/>
    <property type="match status" value="1"/>
</dbReference>
<feature type="transmembrane region" description="Helical" evidence="6">
    <location>
        <begin position="132"/>
        <end position="153"/>
    </location>
</feature>
<comment type="subcellular location">
    <subcellularLocation>
        <location evidence="1">Cell membrane</location>
        <topology evidence="1">Multi-pass membrane protein</topology>
    </subcellularLocation>
</comment>
<evidence type="ECO:0000259" key="7">
    <source>
        <dbReference type="Pfam" id="PF00884"/>
    </source>
</evidence>
<dbReference type="GO" id="GO:0016787">
    <property type="term" value="F:hydrolase activity"/>
    <property type="evidence" value="ECO:0007669"/>
    <property type="project" value="UniProtKB-KW"/>
</dbReference>
<name>A0A9D2HDQ3_9BACT</name>